<protein>
    <submittedName>
        <fullName evidence="2">HNH endonuclease</fullName>
    </submittedName>
</protein>
<keyword evidence="2" id="KW-0378">Hydrolase</keyword>
<dbReference type="Pfam" id="PF01844">
    <property type="entry name" value="HNH"/>
    <property type="match status" value="1"/>
</dbReference>
<name>A0A158KP71_9BURK</name>
<keyword evidence="2" id="KW-0540">Nuclease</keyword>
<dbReference type="InterPro" id="IPR002711">
    <property type="entry name" value="HNH"/>
</dbReference>
<feature type="domain" description="HNH nuclease" evidence="1">
    <location>
        <begin position="168"/>
        <end position="225"/>
    </location>
</feature>
<evidence type="ECO:0000313" key="2">
    <source>
        <dbReference type="EMBL" id="SAL82221.1"/>
    </source>
</evidence>
<dbReference type="GO" id="GO:0004519">
    <property type="term" value="F:endonuclease activity"/>
    <property type="evidence" value="ECO:0007669"/>
    <property type="project" value="UniProtKB-KW"/>
</dbReference>
<dbReference type="EMBL" id="FCON02000116">
    <property type="protein sequence ID" value="SAL82221.1"/>
    <property type="molecule type" value="Genomic_DNA"/>
</dbReference>
<reference evidence="2" key="1">
    <citation type="submission" date="2016-01" db="EMBL/GenBank/DDBJ databases">
        <authorList>
            <person name="Peeters C."/>
        </authorList>
    </citation>
    <scope>NUCLEOTIDE SEQUENCE [LARGE SCALE GENOMIC DNA]</scope>
    <source>
        <strain evidence="2">LMG 22940</strain>
    </source>
</reference>
<keyword evidence="3" id="KW-1185">Reference proteome</keyword>
<dbReference type="GO" id="GO:0008270">
    <property type="term" value="F:zinc ion binding"/>
    <property type="evidence" value="ECO:0007669"/>
    <property type="project" value="InterPro"/>
</dbReference>
<dbReference type="SMART" id="SM00507">
    <property type="entry name" value="HNHc"/>
    <property type="match status" value="1"/>
</dbReference>
<dbReference type="Proteomes" id="UP000054770">
    <property type="component" value="Unassembled WGS sequence"/>
</dbReference>
<gene>
    <name evidence="2" type="ORF">AWB68_06429</name>
</gene>
<dbReference type="GO" id="GO:0003676">
    <property type="term" value="F:nucleic acid binding"/>
    <property type="evidence" value="ECO:0007669"/>
    <property type="project" value="InterPro"/>
</dbReference>
<comment type="caution">
    <text evidence="2">The sequence shown here is derived from an EMBL/GenBank/DDBJ whole genome shotgun (WGS) entry which is preliminary data.</text>
</comment>
<proteinExistence type="predicted"/>
<sequence>MFAAAYEAAMQVLEGKAQLTEAQKALAAEYGIADRTANGYIGCFLAMRRGRTFKTIVSADGLRFMLGRIGEGGPGNLMMALQSVMNHIMYLQDITGNEPGLRRVHAEFVGRLREMAAFDEASFSFDDQVTKALADMPEARTRRLRQAPAMPEQQIVLTRVFRRNPDVIAEVLLLANGVCQGCDQAAPFLRADGRPYLEVHHRRPLAEGGADTVENAIALCPNCHKERHYGANYRTTQQ</sequence>
<dbReference type="CDD" id="cd00085">
    <property type="entry name" value="HNHc"/>
    <property type="match status" value="1"/>
</dbReference>
<organism evidence="2 3">
    <name type="scientific">Caballeronia choica</name>
    <dbReference type="NCBI Taxonomy" id="326476"/>
    <lineage>
        <taxon>Bacteria</taxon>
        <taxon>Pseudomonadati</taxon>
        <taxon>Pseudomonadota</taxon>
        <taxon>Betaproteobacteria</taxon>
        <taxon>Burkholderiales</taxon>
        <taxon>Burkholderiaceae</taxon>
        <taxon>Caballeronia</taxon>
    </lineage>
</organism>
<evidence type="ECO:0000259" key="1">
    <source>
        <dbReference type="SMART" id="SM00507"/>
    </source>
</evidence>
<dbReference type="Gene3D" id="1.10.30.50">
    <property type="match status" value="1"/>
</dbReference>
<accession>A0A158KP71</accession>
<keyword evidence="2" id="KW-0255">Endonuclease</keyword>
<dbReference type="AlphaFoldDB" id="A0A158KP71"/>
<dbReference type="InterPro" id="IPR003615">
    <property type="entry name" value="HNH_nuc"/>
</dbReference>
<evidence type="ECO:0000313" key="3">
    <source>
        <dbReference type="Proteomes" id="UP000054770"/>
    </source>
</evidence>